<dbReference type="SUPFAM" id="SSF46785">
    <property type="entry name" value="Winged helix' DNA-binding domain"/>
    <property type="match status" value="1"/>
</dbReference>
<dbReference type="Pfam" id="PF00126">
    <property type="entry name" value="HTH_1"/>
    <property type="match status" value="1"/>
</dbReference>
<comment type="similarity">
    <text evidence="1">Belongs to the LysR transcriptional regulatory family.</text>
</comment>
<protein>
    <submittedName>
        <fullName evidence="6">LysR family transcriptional regulator</fullName>
    </submittedName>
</protein>
<evidence type="ECO:0000313" key="7">
    <source>
        <dbReference type="Proteomes" id="UP001223214"/>
    </source>
</evidence>
<reference evidence="6 7" key="1">
    <citation type="submission" date="2023-06" db="EMBL/GenBank/DDBJ databases">
        <title>Identification and characterization of antibiotic-resistant Gram-negative bacteria.</title>
        <authorList>
            <person name="Cho G.-S."/>
            <person name="Lee J."/>
            <person name="Tai E."/>
            <person name="Jeong S."/>
            <person name="Kim I."/>
            <person name="Kim B.-E."/>
            <person name="Jeong M.-I."/>
            <person name="Oh K.-K."/>
            <person name="Franz C.M.A.P."/>
        </authorList>
    </citation>
    <scope>NUCLEOTIDE SEQUENCE [LARGE SCALE GENOMIC DNA]</scope>
    <source>
        <strain evidence="6 7">V106_12</strain>
    </source>
</reference>
<dbReference type="Gene3D" id="1.10.10.10">
    <property type="entry name" value="Winged helix-like DNA-binding domain superfamily/Winged helix DNA-binding domain"/>
    <property type="match status" value="1"/>
</dbReference>
<evidence type="ECO:0000259" key="5">
    <source>
        <dbReference type="PROSITE" id="PS50931"/>
    </source>
</evidence>
<dbReference type="SUPFAM" id="SSF53850">
    <property type="entry name" value="Periplasmic binding protein-like II"/>
    <property type="match status" value="1"/>
</dbReference>
<dbReference type="RefSeq" id="WP_285149971.1">
    <property type="nucleotide sequence ID" value="NZ_JASSOM010000066.1"/>
</dbReference>
<keyword evidence="4" id="KW-0804">Transcription</keyword>
<sequence>MSNDKNTSNFERIHTFDFNLLLIFEAVFTHGSVKKAAETLNSSGSAISQSLSKLRLHFADPLFVRTGQRIEPTTVAIKLHEQIGKNFGSIIESIINFSTQTTPHRIVIYASPYLALRMLPDLCAEINQSEIPCEIVHLSADSLLNNGEDILTYRKADIVIDTHPYYSASVISKRCLKEHVVPVCRKDHPRMDQNLTREGMKEVTSTFLNVNTEGLKRVQRDIDNNLDARNFTFNSSSVLVNAAISAKTDALSFVPKWFAENFADAMGLKILQPEFSIEPADLYLNYNKSAMGNDNFANIITKIEDHFLAKMAAEENR</sequence>
<dbReference type="InterPro" id="IPR000847">
    <property type="entry name" value="LysR_HTH_N"/>
</dbReference>
<evidence type="ECO:0000256" key="1">
    <source>
        <dbReference type="ARBA" id="ARBA00009437"/>
    </source>
</evidence>
<keyword evidence="3" id="KW-0238">DNA-binding</keyword>
<dbReference type="GO" id="GO:0003700">
    <property type="term" value="F:DNA-binding transcription factor activity"/>
    <property type="evidence" value="ECO:0007669"/>
    <property type="project" value="InterPro"/>
</dbReference>
<dbReference type="PANTHER" id="PTHR30118">
    <property type="entry name" value="HTH-TYPE TRANSCRIPTIONAL REGULATOR LEUO-RELATED"/>
    <property type="match status" value="1"/>
</dbReference>
<evidence type="ECO:0000256" key="4">
    <source>
        <dbReference type="ARBA" id="ARBA00023163"/>
    </source>
</evidence>
<dbReference type="Gene3D" id="3.40.190.10">
    <property type="entry name" value="Periplasmic binding protein-like II"/>
    <property type="match status" value="2"/>
</dbReference>
<dbReference type="EMBL" id="JASSOM010000066">
    <property type="protein sequence ID" value="MDK9365039.1"/>
    <property type="molecule type" value="Genomic_DNA"/>
</dbReference>
<dbReference type="Proteomes" id="UP001223214">
    <property type="component" value="Unassembled WGS sequence"/>
</dbReference>
<keyword evidence="7" id="KW-1185">Reference proteome</keyword>
<evidence type="ECO:0000256" key="2">
    <source>
        <dbReference type="ARBA" id="ARBA00023015"/>
    </source>
</evidence>
<dbReference type="InterPro" id="IPR036388">
    <property type="entry name" value="WH-like_DNA-bd_sf"/>
</dbReference>
<keyword evidence="2" id="KW-0805">Transcription regulation</keyword>
<gene>
    <name evidence="6" type="ORF">QQF32_17730</name>
</gene>
<dbReference type="PROSITE" id="PS50931">
    <property type="entry name" value="HTH_LYSR"/>
    <property type="match status" value="1"/>
</dbReference>
<dbReference type="InterPro" id="IPR005119">
    <property type="entry name" value="LysR_subst-bd"/>
</dbReference>
<dbReference type="InterPro" id="IPR050389">
    <property type="entry name" value="LysR-type_TF"/>
</dbReference>
<proteinExistence type="inferred from homology"/>
<organism evidence="6 7">
    <name type="scientific">Lelliottia wanjuensis</name>
    <dbReference type="NCBI Taxonomy" id="3050585"/>
    <lineage>
        <taxon>Bacteria</taxon>
        <taxon>Pseudomonadati</taxon>
        <taxon>Pseudomonadota</taxon>
        <taxon>Gammaproteobacteria</taxon>
        <taxon>Enterobacterales</taxon>
        <taxon>Enterobacteriaceae</taxon>
        <taxon>Lelliottia</taxon>
    </lineage>
</organism>
<evidence type="ECO:0000256" key="3">
    <source>
        <dbReference type="ARBA" id="ARBA00023125"/>
    </source>
</evidence>
<comment type="caution">
    <text evidence="6">The sequence shown here is derived from an EMBL/GenBank/DDBJ whole genome shotgun (WGS) entry which is preliminary data.</text>
</comment>
<feature type="domain" description="HTH lysR-type" evidence="5">
    <location>
        <begin position="16"/>
        <end position="73"/>
    </location>
</feature>
<dbReference type="AlphaFoldDB" id="A0AAP4D605"/>
<dbReference type="Pfam" id="PF03466">
    <property type="entry name" value="LysR_substrate"/>
    <property type="match status" value="1"/>
</dbReference>
<evidence type="ECO:0000313" key="6">
    <source>
        <dbReference type="EMBL" id="MDK9365039.1"/>
    </source>
</evidence>
<dbReference type="GO" id="GO:0003677">
    <property type="term" value="F:DNA binding"/>
    <property type="evidence" value="ECO:0007669"/>
    <property type="project" value="UniProtKB-KW"/>
</dbReference>
<accession>A0AAP4D605</accession>
<dbReference type="InterPro" id="IPR036390">
    <property type="entry name" value="WH_DNA-bd_sf"/>
</dbReference>
<name>A0AAP4D605_9ENTR</name>
<dbReference type="PANTHER" id="PTHR30118:SF14">
    <property type="entry name" value="LYSR FAMILY TRANSCRIPTIONAL REGULATOR"/>
    <property type="match status" value="1"/>
</dbReference>